<keyword evidence="1" id="KW-1185">Reference proteome</keyword>
<dbReference type="WBParaSite" id="L893_g25435.t1">
    <property type="protein sequence ID" value="L893_g25435.t1"/>
    <property type="gene ID" value="L893_g25435"/>
</dbReference>
<evidence type="ECO:0000313" key="1">
    <source>
        <dbReference type="Proteomes" id="UP000095287"/>
    </source>
</evidence>
<dbReference type="AlphaFoldDB" id="A0A1I7ZDS9"/>
<proteinExistence type="predicted"/>
<evidence type="ECO:0000313" key="2">
    <source>
        <dbReference type="WBParaSite" id="L893_g25435.t1"/>
    </source>
</evidence>
<accession>A0A1I7ZDS9</accession>
<sequence>MSNLETSCCNTALLEDWPNRSSGVWPASAEIAIIPFTSISAPNRDASTVVSPADWRSRSSPLQTTQVFQMCIPITKKCNYFSNAFCKFQCDCLMPVE</sequence>
<reference evidence="2" key="1">
    <citation type="submission" date="2016-11" db="UniProtKB">
        <authorList>
            <consortium name="WormBaseParasite"/>
        </authorList>
    </citation>
    <scope>IDENTIFICATION</scope>
</reference>
<dbReference type="Proteomes" id="UP000095287">
    <property type="component" value="Unplaced"/>
</dbReference>
<protein>
    <submittedName>
        <fullName evidence="2">Uncharacterized protein</fullName>
    </submittedName>
</protein>
<organism evidence="1 2">
    <name type="scientific">Steinernema glaseri</name>
    <dbReference type="NCBI Taxonomy" id="37863"/>
    <lineage>
        <taxon>Eukaryota</taxon>
        <taxon>Metazoa</taxon>
        <taxon>Ecdysozoa</taxon>
        <taxon>Nematoda</taxon>
        <taxon>Chromadorea</taxon>
        <taxon>Rhabditida</taxon>
        <taxon>Tylenchina</taxon>
        <taxon>Panagrolaimomorpha</taxon>
        <taxon>Strongyloidoidea</taxon>
        <taxon>Steinernematidae</taxon>
        <taxon>Steinernema</taxon>
    </lineage>
</organism>
<name>A0A1I7ZDS9_9BILA</name>